<evidence type="ECO:0000256" key="2">
    <source>
        <dbReference type="ARBA" id="ARBA00022801"/>
    </source>
</evidence>
<accession>A0A1R0GWU4</accession>
<dbReference type="Gene3D" id="3.40.50.300">
    <property type="entry name" value="P-loop containing nucleotide triphosphate hydrolases"/>
    <property type="match status" value="2"/>
</dbReference>
<dbReference type="InterPro" id="IPR011545">
    <property type="entry name" value="DEAD/DEAH_box_helicase_dom"/>
</dbReference>
<dbReference type="InterPro" id="IPR050699">
    <property type="entry name" value="RNA-DNA_Helicase"/>
</dbReference>
<feature type="region of interest" description="Disordered" evidence="5">
    <location>
        <begin position="331"/>
        <end position="363"/>
    </location>
</feature>
<keyword evidence="3 8" id="KW-0347">Helicase</keyword>
<feature type="compositionally biased region" description="Basic and acidic residues" evidence="5">
    <location>
        <begin position="331"/>
        <end position="357"/>
    </location>
</feature>
<reference evidence="8 9" key="1">
    <citation type="journal article" date="2016" name="Mol. Biol. Evol.">
        <title>Genome-Wide Survey of Gut Fungi (Harpellales) Reveals the First Horizontally Transferred Ubiquitin Gene from a Mosquito Host.</title>
        <authorList>
            <person name="Wang Y."/>
            <person name="White M.M."/>
            <person name="Kvist S."/>
            <person name="Moncalvo J.M."/>
        </authorList>
    </citation>
    <scope>NUCLEOTIDE SEQUENCE [LARGE SCALE GENOMIC DNA]</scope>
    <source>
        <strain evidence="8 9">ALG-7-W6</strain>
    </source>
</reference>
<gene>
    <name evidence="8" type="ORF">AYI68_g4524</name>
</gene>
<dbReference type="GO" id="GO:0055087">
    <property type="term" value="C:Ski complex"/>
    <property type="evidence" value="ECO:0007669"/>
    <property type="project" value="TreeGrafter"/>
</dbReference>
<dbReference type="PROSITE" id="PS51192">
    <property type="entry name" value="HELICASE_ATP_BIND_1"/>
    <property type="match status" value="1"/>
</dbReference>
<dbReference type="SMART" id="SM00490">
    <property type="entry name" value="HELICc"/>
    <property type="match status" value="1"/>
</dbReference>
<dbReference type="EMBL" id="LSSL01002513">
    <property type="protein sequence ID" value="OLY81371.1"/>
    <property type="molecule type" value="Genomic_DNA"/>
</dbReference>
<name>A0A1R0GWU4_9FUNG</name>
<dbReference type="AlphaFoldDB" id="A0A1R0GWU4"/>
<keyword evidence="9" id="KW-1185">Reference proteome</keyword>
<dbReference type="PANTHER" id="PTHR12131">
    <property type="entry name" value="ATP-DEPENDENT RNA AND DNA HELICASE"/>
    <property type="match status" value="1"/>
</dbReference>
<dbReference type="GO" id="GO:0070478">
    <property type="term" value="P:nuclear-transcribed mRNA catabolic process, 3'-5' exonucleolytic nonsense-mediated decay"/>
    <property type="evidence" value="ECO:0007669"/>
    <property type="project" value="TreeGrafter"/>
</dbReference>
<dbReference type="GO" id="GO:0016787">
    <property type="term" value="F:hydrolase activity"/>
    <property type="evidence" value="ECO:0007669"/>
    <property type="project" value="UniProtKB-KW"/>
</dbReference>
<dbReference type="STRING" id="133383.A0A1R0GWU4"/>
<evidence type="ECO:0000313" key="8">
    <source>
        <dbReference type="EMBL" id="OLY81371.1"/>
    </source>
</evidence>
<keyword evidence="2" id="KW-0378">Hydrolase</keyword>
<evidence type="ECO:0000256" key="5">
    <source>
        <dbReference type="SAM" id="MobiDB-lite"/>
    </source>
</evidence>
<comment type="caution">
    <text evidence="8">The sequence shown here is derived from an EMBL/GenBank/DDBJ whole genome shotgun (WGS) entry which is preliminary data.</text>
</comment>
<evidence type="ECO:0000256" key="3">
    <source>
        <dbReference type="ARBA" id="ARBA00022806"/>
    </source>
</evidence>
<evidence type="ECO:0000259" key="7">
    <source>
        <dbReference type="PROSITE" id="PS51194"/>
    </source>
</evidence>
<dbReference type="Proteomes" id="UP000187455">
    <property type="component" value="Unassembled WGS sequence"/>
</dbReference>
<dbReference type="PROSITE" id="PS51194">
    <property type="entry name" value="HELICASE_CTER"/>
    <property type="match status" value="1"/>
</dbReference>
<dbReference type="InterPro" id="IPR001650">
    <property type="entry name" value="Helicase_C-like"/>
</dbReference>
<organism evidence="8 9">
    <name type="scientific">Smittium mucronatum</name>
    <dbReference type="NCBI Taxonomy" id="133383"/>
    <lineage>
        <taxon>Eukaryota</taxon>
        <taxon>Fungi</taxon>
        <taxon>Fungi incertae sedis</taxon>
        <taxon>Zoopagomycota</taxon>
        <taxon>Kickxellomycotina</taxon>
        <taxon>Harpellomycetes</taxon>
        <taxon>Harpellales</taxon>
        <taxon>Legeriomycetaceae</taxon>
        <taxon>Smittium</taxon>
    </lineage>
</organism>
<dbReference type="InterPro" id="IPR027417">
    <property type="entry name" value="P-loop_NTPase"/>
</dbReference>
<evidence type="ECO:0000256" key="1">
    <source>
        <dbReference type="ARBA" id="ARBA00022741"/>
    </source>
</evidence>
<evidence type="ECO:0000313" key="9">
    <source>
        <dbReference type="Proteomes" id="UP000187455"/>
    </source>
</evidence>
<proteinExistence type="predicted"/>
<dbReference type="GO" id="GO:0003676">
    <property type="term" value="F:nucleic acid binding"/>
    <property type="evidence" value="ECO:0007669"/>
    <property type="project" value="InterPro"/>
</dbReference>
<feature type="domain" description="Helicase C-terminal" evidence="7">
    <location>
        <begin position="398"/>
        <end position="573"/>
    </location>
</feature>
<keyword evidence="1" id="KW-0547">Nucleotide-binding</keyword>
<sequence>MILRYEERSAEIESQKLNMEKSISSSNKKMDETVEEGPAILPEEKITSKTLDIDSVIDISNKKILNASTDSTKEWAVEVDLSDGGKKFDLEIENPAIKFGFQLDPFQKEAVWCLERNQSVFVSAHTSAGKTVVAEYAIALSKNHMTKTIYTSPIKALSNQKYRDFCKRFGDDHIGIVTGDVQIRPEAPCVVMTTEVLRSMLYRGSDILRDVEFVVFDEVHYVNDIERGVVWEEVLIMLPEHVTLVLLSATVPNTKEFSEWIGRTRKTKIYVISTYKRPVPLEHYVYVPNVITNNNTDNRMSSRGFFKIVDQNGEFNSINYRNAFSEFNRKENTKSEISSKSKSKNISEEKKRDDPKNKFKSKTGKVTNDKIVKAAISNENKGAKTNSQSGRGGYMWVQLISHLKSLDLLPSVFFVFSRKKCEEYCYSLTNQDFLTPKQKSQVHLFIKSALARLNEQDLKLPQIRIVTSFLMKGIGSHHSGLLPILKEIVELLFANNFIKVLFATETFAMGVNMPAKSVVFTSIRKNDGKDFRELNSGEYTQMSGRAGRRGLDKTGTVIIAPANNRFYDVGYLF</sequence>
<dbReference type="OrthoDB" id="64767at2759"/>
<dbReference type="GO" id="GO:0004386">
    <property type="term" value="F:helicase activity"/>
    <property type="evidence" value="ECO:0007669"/>
    <property type="project" value="UniProtKB-KW"/>
</dbReference>
<dbReference type="Pfam" id="PF00270">
    <property type="entry name" value="DEAD"/>
    <property type="match status" value="1"/>
</dbReference>
<dbReference type="Pfam" id="PF00271">
    <property type="entry name" value="Helicase_C"/>
    <property type="match status" value="1"/>
</dbReference>
<evidence type="ECO:0000256" key="4">
    <source>
        <dbReference type="ARBA" id="ARBA00022840"/>
    </source>
</evidence>
<dbReference type="SMART" id="SM00487">
    <property type="entry name" value="DEXDc"/>
    <property type="match status" value="1"/>
</dbReference>
<feature type="domain" description="Helicase ATP-binding" evidence="6">
    <location>
        <begin position="111"/>
        <end position="269"/>
    </location>
</feature>
<dbReference type="SUPFAM" id="SSF52540">
    <property type="entry name" value="P-loop containing nucleoside triphosphate hydrolases"/>
    <property type="match status" value="1"/>
</dbReference>
<evidence type="ECO:0000259" key="6">
    <source>
        <dbReference type="PROSITE" id="PS51192"/>
    </source>
</evidence>
<dbReference type="CDD" id="cd18795">
    <property type="entry name" value="SF2_C_Ski2"/>
    <property type="match status" value="1"/>
</dbReference>
<keyword evidence="4" id="KW-0067">ATP-binding</keyword>
<protein>
    <submittedName>
        <fullName evidence="8">Putative ATP-dependent RNA helicase</fullName>
    </submittedName>
</protein>
<dbReference type="FunFam" id="3.40.50.300:FF:000354">
    <property type="entry name" value="ATP-dependent RNA helicase SKI2"/>
    <property type="match status" value="1"/>
</dbReference>
<dbReference type="InterPro" id="IPR014001">
    <property type="entry name" value="Helicase_ATP-bd"/>
</dbReference>
<dbReference type="GO" id="GO:0005524">
    <property type="term" value="F:ATP binding"/>
    <property type="evidence" value="ECO:0007669"/>
    <property type="project" value="UniProtKB-KW"/>
</dbReference>
<dbReference type="PANTHER" id="PTHR12131:SF1">
    <property type="entry name" value="ATP-DEPENDENT RNA HELICASE SUPV3L1, MITOCHONDRIAL-RELATED"/>
    <property type="match status" value="1"/>
</dbReference>